<feature type="non-terminal residue" evidence="1">
    <location>
        <position position="1"/>
    </location>
</feature>
<reference evidence="1" key="2">
    <citation type="submission" date="2023-03" db="EMBL/GenBank/DDBJ databases">
        <authorList>
            <person name="Inwood S.N."/>
            <person name="Skelly J.G."/>
            <person name="Guhlin J."/>
            <person name="Harrop T.W.R."/>
            <person name="Goldson S.G."/>
            <person name="Dearden P.K."/>
        </authorList>
    </citation>
    <scope>NUCLEOTIDE SEQUENCE</scope>
    <source>
        <strain evidence="1">Irish</strain>
        <tissue evidence="1">Whole body</tissue>
    </source>
</reference>
<dbReference type="Proteomes" id="UP001168990">
    <property type="component" value="Unassembled WGS sequence"/>
</dbReference>
<dbReference type="EMBL" id="JAQQBS010001422">
    <property type="protein sequence ID" value="KAK0166423.1"/>
    <property type="molecule type" value="Genomic_DNA"/>
</dbReference>
<dbReference type="AlphaFoldDB" id="A0AA39FBG9"/>
<accession>A0AA39FBG9</accession>
<comment type="caution">
    <text evidence="1">The sequence shown here is derived from an EMBL/GenBank/DDBJ whole genome shotgun (WGS) entry which is preliminary data.</text>
</comment>
<evidence type="ECO:0000313" key="1">
    <source>
        <dbReference type="EMBL" id="KAK0166423.1"/>
    </source>
</evidence>
<name>A0AA39FBG9_9HYME</name>
<evidence type="ECO:0000313" key="2">
    <source>
        <dbReference type="Proteomes" id="UP001168990"/>
    </source>
</evidence>
<protein>
    <submittedName>
        <fullName evidence="1">Uncharacterized protein</fullName>
    </submittedName>
</protein>
<reference evidence="1" key="1">
    <citation type="journal article" date="2023" name="bioRxiv">
        <title>Scaffold-level genome assemblies of two parasitoid biocontrol wasps reveal the parthenogenesis mechanism and an associated novel virus.</title>
        <authorList>
            <person name="Inwood S."/>
            <person name="Skelly J."/>
            <person name="Guhlin J."/>
            <person name="Harrop T."/>
            <person name="Goldson S."/>
            <person name="Dearden P."/>
        </authorList>
    </citation>
    <scope>NUCLEOTIDE SEQUENCE</scope>
    <source>
        <strain evidence="1">Irish</strain>
        <tissue evidence="1">Whole body</tissue>
    </source>
</reference>
<organism evidence="1 2">
    <name type="scientific">Microctonus aethiopoides</name>
    <dbReference type="NCBI Taxonomy" id="144406"/>
    <lineage>
        <taxon>Eukaryota</taxon>
        <taxon>Metazoa</taxon>
        <taxon>Ecdysozoa</taxon>
        <taxon>Arthropoda</taxon>
        <taxon>Hexapoda</taxon>
        <taxon>Insecta</taxon>
        <taxon>Pterygota</taxon>
        <taxon>Neoptera</taxon>
        <taxon>Endopterygota</taxon>
        <taxon>Hymenoptera</taxon>
        <taxon>Apocrita</taxon>
        <taxon>Ichneumonoidea</taxon>
        <taxon>Braconidae</taxon>
        <taxon>Euphorinae</taxon>
        <taxon>Microctonus</taxon>
    </lineage>
</organism>
<keyword evidence="2" id="KW-1185">Reference proteome</keyword>
<proteinExistence type="predicted"/>
<gene>
    <name evidence="1" type="ORF">PV328_004844</name>
</gene>
<sequence length="90" mass="10236">TGSECSTISKAGLLRLRESRRLSLEYTDPKILIKPESPTPGLQTMIDDIKTLKNSQGLLETRKDSERFRKTPKDSERLRNFISGCLNLNK</sequence>